<name>A0ABY4HII2_9FLAO</name>
<protein>
    <submittedName>
        <fullName evidence="1">Uncharacterized protein</fullName>
    </submittedName>
</protein>
<reference evidence="1" key="2">
    <citation type="submission" date="2022-04" db="EMBL/GenBank/DDBJ databases">
        <title>Complete Genome Sequence of Flavobacterium sediminilitoris YSM-43, Isolated from a Tidal Sediment.</title>
        <authorList>
            <person name="Lee P.A."/>
        </authorList>
    </citation>
    <scope>NUCLEOTIDE SEQUENCE</scope>
    <source>
        <strain evidence="1">YSM-43</strain>
    </source>
</reference>
<dbReference type="EMBL" id="CP090145">
    <property type="protein sequence ID" value="UOX32638.1"/>
    <property type="molecule type" value="Genomic_DNA"/>
</dbReference>
<dbReference type="Proteomes" id="UP000830454">
    <property type="component" value="Chromosome"/>
</dbReference>
<evidence type="ECO:0000313" key="1">
    <source>
        <dbReference type="EMBL" id="UOX32638.1"/>
    </source>
</evidence>
<keyword evidence="2" id="KW-1185">Reference proteome</keyword>
<reference evidence="1" key="1">
    <citation type="submission" date="2021-12" db="EMBL/GenBank/DDBJ databases">
        <authorList>
            <person name="Cha I.-T."/>
            <person name="Lee K.-E."/>
            <person name="Park S.-J."/>
        </authorList>
    </citation>
    <scope>NUCLEOTIDE SEQUENCE</scope>
    <source>
        <strain evidence="1">YSM-43</strain>
    </source>
</reference>
<dbReference type="RefSeq" id="WP_246915477.1">
    <property type="nucleotide sequence ID" value="NZ_CP090145.1"/>
</dbReference>
<organism evidence="1 2">
    <name type="scientific">Flavobacterium sediminilitoris</name>
    <dbReference type="NCBI Taxonomy" id="2024526"/>
    <lineage>
        <taxon>Bacteria</taxon>
        <taxon>Pseudomonadati</taxon>
        <taxon>Bacteroidota</taxon>
        <taxon>Flavobacteriia</taxon>
        <taxon>Flavobacteriales</taxon>
        <taxon>Flavobacteriaceae</taxon>
        <taxon>Flavobacterium</taxon>
    </lineage>
</organism>
<accession>A0ABY4HII2</accession>
<gene>
    <name evidence="1" type="ORF">LXD69_11345</name>
</gene>
<sequence length="66" mass="7542">MKTICIIQNTFISAFKLFISTCTNDLVVHAKQVNYFEMFLIAFAIELKTSVSSNLNYSVSFLKILQ</sequence>
<proteinExistence type="predicted"/>
<evidence type="ECO:0000313" key="2">
    <source>
        <dbReference type="Proteomes" id="UP000830454"/>
    </source>
</evidence>